<dbReference type="EMBL" id="AZEG01000002">
    <property type="protein sequence ID" value="KRL38783.1"/>
    <property type="molecule type" value="Genomic_DNA"/>
</dbReference>
<keyword evidence="1 9" id="KW-0540">Nuclease</keyword>
<dbReference type="STRING" id="1423812.FD20_GL000854"/>
<comment type="similarity">
    <text evidence="9">Belongs to the DNA mismatch repair MutS family. MutS2 subfamily.</text>
</comment>
<evidence type="ECO:0000259" key="11">
    <source>
        <dbReference type="PROSITE" id="PS50828"/>
    </source>
</evidence>
<dbReference type="PIRSF" id="PIRSF005814">
    <property type="entry name" value="MutS_YshD"/>
    <property type="match status" value="1"/>
</dbReference>
<dbReference type="InterPro" id="IPR046893">
    <property type="entry name" value="MSSS"/>
</dbReference>
<comment type="function">
    <text evidence="9">Acts as a ribosome collision sensor, splitting the ribosome into its 2 subunits. Detects stalled/collided 70S ribosomes which it binds and splits by an ATP-hydrolysis driven conformational change. Acts upstream of the ribosome quality control system (RQC), a ribosome-associated complex that mediates the extraction of incompletely synthesized nascent chains from stalled ribosomes and their subsequent degradation. Probably generates substrates for RQC.</text>
</comment>
<dbReference type="PANTHER" id="PTHR48466:SF2">
    <property type="entry name" value="OS10G0509000 PROTEIN"/>
    <property type="match status" value="1"/>
</dbReference>
<dbReference type="SMART" id="SM00534">
    <property type="entry name" value="MUTSac"/>
    <property type="match status" value="1"/>
</dbReference>
<dbReference type="GO" id="GO:0140664">
    <property type="term" value="F:ATP-dependent DNA damage sensor activity"/>
    <property type="evidence" value="ECO:0007669"/>
    <property type="project" value="InterPro"/>
</dbReference>
<dbReference type="InterPro" id="IPR036063">
    <property type="entry name" value="Smr_dom_sf"/>
</dbReference>
<reference evidence="12 13" key="1">
    <citation type="journal article" date="2015" name="Genome Announc.">
        <title>Expanding the biotechnology potential of lactobacilli through comparative genomics of 213 strains and associated genera.</title>
        <authorList>
            <person name="Sun Z."/>
            <person name="Harris H.M."/>
            <person name="McCann A."/>
            <person name="Guo C."/>
            <person name="Argimon S."/>
            <person name="Zhang W."/>
            <person name="Yang X."/>
            <person name="Jeffery I.B."/>
            <person name="Cooney J.C."/>
            <person name="Kagawa T.F."/>
            <person name="Liu W."/>
            <person name="Song Y."/>
            <person name="Salvetti E."/>
            <person name="Wrobel A."/>
            <person name="Rasinkangas P."/>
            <person name="Parkhill J."/>
            <person name="Rea M.C."/>
            <person name="O'Sullivan O."/>
            <person name="Ritari J."/>
            <person name="Douillard F.P."/>
            <person name="Paul Ross R."/>
            <person name="Yang R."/>
            <person name="Briner A.E."/>
            <person name="Felis G.E."/>
            <person name="de Vos W.M."/>
            <person name="Barrangou R."/>
            <person name="Klaenhammer T.R."/>
            <person name="Caufield P.W."/>
            <person name="Cui Y."/>
            <person name="Zhang H."/>
            <person name="O'Toole P.W."/>
        </authorList>
    </citation>
    <scope>NUCLEOTIDE SEQUENCE [LARGE SCALE GENOMIC DNA]</scope>
    <source>
        <strain evidence="12 13">DSM 19971</strain>
    </source>
</reference>
<evidence type="ECO:0000256" key="7">
    <source>
        <dbReference type="ARBA" id="ARBA00022884"/>
    </source>
</evidence>
<evidence type="ECO:0000256" key="8">
    <source>
        <dbReference type="ARBA" id="ARBA00023125"/>
    </source>
</evidence>
<dbReference type="FunFam" id="3.40.50.300:FF:000830">
    <property type="entry name" value="Endonuclease MutS2"/>
    <property type="match status" value="1"/>
</dbReference>
<dbReference type="GO" id="GO:0005524">
    <property type="term" value="F:ATP binding"/>
    <property type="evidence" value="ECO:0007669"/>
    <property type="project" value="UniProtKB-UniRule"/>
</dbReference>
<dbReference type="Pfam" id="PF01713">
    <property type="entry name" value="Smr"/>
    <property type="match status" value="1"/>
</dbReference>
<dbReference type="InterPro" id="IPR036187">
    <property type="entry name" value="DNA_mismatch_repair_MutS_sf"/>
</dbReference>
<name>A0A0R1Q289_9LACO</name>
<dbReference type="EC" id="3.6.4.-" evidence="9"/>
<evidence type="ECO:0000256" key="3">
    <source>
        <dbReference type="ARBA" id="ARBA00022741"/>
    </source>
</evidence>
<feature type="binding site" evidence="9">
    <location>
        <begin position="342"/>
        <end position="349"/>
    </location>
    <ligand>
        <name>ATP</name>
        <dbReference type="ChEBI" id="CHEBI:30616"/>
    </ligand>
</feature>
<keyword evidence="13" id="KW-1185">Reference proteome</keyword>
<dbReference type="SUPFAM" id="SSF160443">
    <property type="entry name" value="SMR domain-like"/>
    <property type="match status" value="1"/>
</dbReference>
<dbReference type="SMART" id="SM00463">
    <property type="entry name" value="SMR"/>
    <property type="match status" value="1"/>
</dbReference>
<dbReference type="InterPro" id="IPR002625">
    <property type="entry name" value="Smr_dom"/>
</dbReference>
<evidence type="ECO:0000256" key="6">
    <source>
        <dbReference type="ARBA" id="ARBA00022840"/>
    </source>
</evidence>
<dbReference type="Proteomes" id="UP000051155">
    <property type="component" value="Unassembled WGS sequence"/>
</dbReference>
<dbReference type="PROSITE" id="PS00486">
    <property type="entry name" value="DNA_MISMATCH_REPAIR_2"/>
    <property type="match status" value="1"/>
</dbReference>
<dbReference type="SUPFAM" id="SSF52540">
    <property type="entry name" value="P-loop containing nucleoside triphosphate hydrolases"/>
    <property type="match status" value="1"/>
</dbReference>
<dbReference type="InterPro" id="IPR000432">
    <property type="entry name" value="DNA_mismatch_repair_MutS_C"/>
</dbReference>
<dbReference type="SMART" id="SM00533">
    <property type="entry name" value="MUTSd"/>
    <property type="match status" value="1"/>
</dbReference>
<dbReference type="PATRIC" id="fig|1423812.3.peg.919"/>
<dbReference type="PROSITE" id="PS50828">
    <property type="entry name" value="SMR"/>
    <property type="match status" value="1"/>
</dbReference>
<evidence type="ECO:0000256" key="4">
    <source>
        <dbReference type="ARBA" id="ARBA00022759"/>
    </source>
</evidence>
<dbReference type="GO" id="GO:0030983">
    <property type="term" value="F:mismatched DNA binding"/>
    <property type="evidence" value="ECO:0007669"/>
    <property type="project" value="InterPro"/>
</dbReference>
<evidence type="ECO:0000256" key="1">
    <source>
        <dbReference type="ARBA" id="ARBA00022722"/>
    </source>
</evidence>
<evidence type="ECO:0000256" key="2">
    <source>
        <dbReference type="ARBA" id="ARBA00022730"/>
    </source>
</evidence>
<keyword evidence="3 9" id="KW-0547">Nucleotide-binding</keyword>
<organism evidence="12 13">
    <name type="scientific">Liquorilactobacillus uvarum DSM 19971</name>
    <dbReference type="NCBI Taxonomy" id="1423812"/>
    <lineage>
        <taxon>Bacteria</taxon>
        <taxon>Bacillati</taxon>
        <taxon>Bacillota</taxon>
        <taxon>Bacilli</taxon>
        <taxon>Lactobacillales</taxon>
        <taxon>Lactobacillaceae</taxon>
        <taxon>Liquorilactobacillus</taxon>
    </lineage>
</organism>
<keyword evidence="2 9" id="KW-0699">rRNA-binding</keyword>
<protein>
    <recommendedName>
        <fullName evidence="9">Endonuclease MutS2</fullName>
        <ecNumber evidence="9">3.1.-.-</ecNumber>
    </recommendedName>
    <alternativeName>
        <fullName evidence="9">Ribosome-associated protein quality control-upstream factor</fullName>
        <shortName evidence="9">RQC-upstream factor</shortName>
        <shortName evidence="9">RqcU</shortName>
        <ecNumber evidence="9">3.6.4.-</ecNumber>
    </alternativeName>
</protein>
<dbReference type="Pfam" id="PF00488">
    <property type="entry name" value="MutS_V"/>
    <property type="match status" value="1"/>
</dbReference>
<dbReference type="NCBIfam" id="TIGR01069">
    <property type="entry name" value="mutS2"/>
    <property type="match status" value="1"/>
</dbReference>
<dbReference type="Gene3D" id="3.30.1370.110">
    <property type="match status" value="1"/>
</dbReference>
<accession>A0A0R1Q289</accession>
<keyword evidence="4 9" id="KW-0255">Endonuclease</keyword>
<keyword evidence="7 9" id="KW-0694">RNA-binding</keyword>
<gene>
    <name evidence="9" type="primary">mutS2</name>
    <name evidence="9" type="synonym">rqcU</name>
    <name evidence="12" type="ORF">FD20_GL000854</name>
</gene>
<evidence type="ECO:0000313" key="13">
    <source>
        <dbReference type="Proteomes" id="UP000051155"/>
    </source>
</evidence>
<keyword evidence="8 9" id="KW-0238">DNA-binding</keyword>
<dbReference type="GO" id="GO:0019843">
    <property type="term" value="F:rRNA binding"/>
    <property type="evidence" value="ECO:0007669"/>
    <property type="project" value="UniProtKB-UniRule"/>
</dbReference>
<dbReference type="Gene3D" id="1.10.1420.10">
    <property type="match status" value="1"/>
</dbReference>
<dbReference type="SUPFAM" id="SSF48334">
    <property type="entry name" value="DNA repair protein MutS, domain III"/>
    <property type="match status" value="1"/>
</dbReference>
<dbReference type="GO" id="GO:0045910">
    <property type="term" value="P:negative regulation of DNA recombination"/>
    <property type="evidence" value="ECO:0007669"/>
    <property type="project" value="InterPro"/>
</dbReference>
<sequence>MNKKGVQKMNEKALEVLEYNKVIKKMFQFIVTPMGERKVRNLRPVSDLTKIKEALAQTKDGADILRLKGGIPLPKLHNIQPYLKRLDIGASLNGKELAAIGRVLRATNEVRRFFVDLDDENVELEELYKLTDNLQVLPEINKRLLEAVEIDGHVTDEASSLLRSIRKSITTTENQLRDRLSDFIHGSSAKYLSDAVITIRNDRYVIPVRQEYRHQFGGVVHDQSSSGQTLFVEPKAIVELNNRLKQQQLQEKEEIRHILQELSELVAPYTSELENNADILGTFDFVNAKAKYAASIKATEPQLSAENDIYLRQVWHPLLNMQEVVRNDITLGKDYQAVVITGPNTGGKTITLKTLGLIQMMGQSGLFIPAFEGSRIGIFKEIFADIGDEQSIEQNLSTFSSHMTNIVSILEDIDEHSLVLFDELGAGTDPQEGAALAIAILDAVGAKGSYVLATTHYPELKAYGFDRSQTINASMEFDVNTLQPTYRLLIGIPGRSNALDISKRLGLDEQIISQARQLTHSDSQDLNDMIQDLVQKRHMAEEEHISLQKNLQAAEKLHADLEQEYQKFDNSRADLLEKAKMKANQIVETASQKSDKLISELRRMRLNVGTQVKENELIDAKTKMNRLHQPTNLRKNKVLQRAKRQQEFHPNDDVMVKSYGQQGVLLQKLSKNEWEVQLGILKMKINESDLEKIKIKENNAGRSARSTLKTASQSHVSPNLDLRGQRYEEAMTNVDRYMDAAILAGYSSVTIVHGKGTGALRQGITDYLTQSRSVKSFKFAPPNAGGNGATVVYFK</sequence>
<dbReference type="InterPro" id="IPR007696">
    <property type="entry name" value="DNA_mismatch_repair_MutS_core"/>
</dbReference>
<feature type="coiled-coil region" evidence="10">
    <location>
        <begin position="523"/>
        <end position="607"/>
    </location>
</feature>
<keyword evidence="5 9" id="KW-0378">Hydrolase</keyword>
<dbReference type="HAMAP" id="MF_00092">
    <property type="entry name" value="MutS2"/>
    <property type="match status" value="1"/>
</dbReference>
<dbReference type="PANTHER" id="PTHR48466">
    <property type="entry name" value="OS10G0509000 PROTEIN-RELATED"/>
    <property type="match status" value="1"/>
</dbReference>
<dbReference type="GO" id="GO:0006298">
    <property type="term" value="P:mismatch repair"/>
    <property type="evidence" value="ECO:0007669"/>
    <property type="project" value="InterPro"/>
</dbReference>
<proteinExistence type="inferred from homology"/>
<dbReference type="GO" id="GO:0043023">
    <property type="term" value="F:ribosomal large subunit binding"/>
    <property type="evidence" value="ECO:0007669"/>
    <property type="project" value="UniProtKB-UniRule"/>
</dbReference>
<dbReference type="InterPro" id="IPR045076">
    <property type="entry name" value="MutS"/>
</dbReference>
<comment type="function">
    <text evidence="9">Endonuclease that is involved in the suppression of homologous recombination and thus may have a key role in the control of bacterial genetic diversity.</text>
</comment>
<evidence type="ECO:0000256" key="10">
    <source>
        <dbReference type="SAM" id="Coils"/>
    </source>
</evidence>
<comment type="subunit">
    <text evidence="9">Homodimer. Binds to stalled ribosomes, contacting rRNA.</text>
</comment>
<dbReference type="AlphaFoldDB" id="A0A0R1Q289"/>
<dbReference type="GO" id="GO:0004519">
    <property type="term" value="F:endonuclease activity"/>
    <property type="evidence" value="ECO:0007669"/>
    <property type="project" value="UniProtKB-UniRule"/>
</dbReference>
<keyword evidence="10" id="KW-0175">Coiled coil</keyword>
<dbReference type="InterPro" id="IPR027417">
    <property type="entry name" value="P-loop_NTPase"/>
</dbReference>
<dbReference type="Gene3D" id="3.40.50.300">
    <property type="entry name" value="P-loop containing nucleotide triphosphate hydrolases"/>
    <property type="match status" value="1"/>
</dbReference>
<dbReference type="Pfam" id="PF20297">
    <property type="entry name" value="MSSS"/>
    <property type="match status" value="1"/>
</dbReference>
<dbReference type="InterPro" id="IPR005747">
    <property type="entry name" value="MutS2"/>
</dbReference>
<keyword evidence="6 9" id="KW-0067">ATP-binding</keyword>
<dbReference type="EC" id="3.1.-.-" evidence="9"/>
<feature type="domain" description="Smr" evidence="11">
    <location>
        <begin position="720"/>
        <end position="795"/>
    </location>
</feature>
<evidence type="ECO:0000256" key="9">
    <source>
        <dbReference type="HAMAP-Rule" id="MF_00092"/>
    </source>
</evidence>
<dbReference type="GO" id="GO:0072344">
    <property type="term" value="P:rescue of stalled ribosome"/>
    <property type="evidence" value="ECO:0007669"/>
    <property type="project" value="UniProtKB-UniRule"/>
</dbReference>
<comment type="caution">
    <text evidence="12">The sequence shown here is derived from an EMBL/GenBank/DDBJ whole genome shotgun (WGS) entry which is preliminary data.</text>
</comment>
<evidence type="ECO:0000313" key="12">
    <source>
        <dbReference type="EMBL" id="KRL38783.1"/>
    </source>
</evidence>
<evidence type="ECO:0000256" key="5">
    <source>
        <dbReference type="ARBA" id="ARBA00022801"/>
    </source>
</evidence>
<dbReference type="GO" id="GO:0016887">
    <property type="term" value="F:ATP hydrolysis activity"/>
    <property type="evidence" value="ECO:0007669"/>
    <property type="project" value="InterPro"/>
</dbReference>